<dbReference type="InterPro" id="IPR049492">
    <property type="entry name" value="BD-FAE-like_dom"/>
</dbReference>
<feature type="region of interest" description="Disordered" evidence="1">
    <location>
        <begin position="285"/>
        <end position="352"/>
    </location>
</feature>
<evidence type="ECO:0000259" key="2">
    <source>
        <dbReference type="Pfam" id="PF20434"/>
    </source>
</evidence>
<dbReference type="Pfam" id="PF20434">
    <property type="entry name" value="BD-FAE"/>
    <property type="match status" value="1"/>
</dbReference>
<feature type="region of interest" description="Disordered" evidence="1">
    <location>
        <begin position="422"/>
        <end position="462"/>
    </location>
</feature>
<dbReference type="OrthoDB" id="5396420at2759"/>
<sequence length="462" mass="50506">MTLYSGRHGLLRCLSTLKLLSDHYVSRVGTRHIASIAPERPRVHETIDVPIGVSGRVKLDFWTPSPSVTGEYRQRNILVHLPRGPQPINSSQSSADELSWLSTQLSPTTSLVSINYRLGLQDAQTEPTTFPIAIHNVATAFAYITSSTSRFNEGQNDPPKVCLMGSHIGGALATMLALTEPNDIHALAAIQPMVDWVGLDEIVEQLRASEDTPRKRQRHKSNVRFGVDDQSVLAAAEDLIKLRAQLFPTPSSYFDPFACPMLFLRAPGRDTPLGNTVGDQMVKDLGLDETDGGYGENNLPRSSGNESTSVSTSSGTSPHVANATFVSDIMTSTTTSPQTPSRRRKVLQRWPSVGPPESTLLPYVNVFVEALRDQPDTDSPTVNARLGHSALMRAQGSELVELMRRACFYGREKGFAEDRVQLNDHTAQSAEEASSDPQSTSNTTSSMQGSAVKWAEDMFQSK</sequence>
<feature type="compositionally biased region" description="Low complexity" evidence="1">
    <location>
        <begin position="302"/>
        <end position="317"/>
    </location>
</feature>
<dbReference type="STRING" id="1016849.A0A0D1WPK1"/>
<dbReference type="AlphaFoldDB" id="A0A0D1WPK1"/>
<dbReference type="Gene3D" id="3.40.50.1820">
    <property type="entry name" value="alpha/beta hydrolase"/>
    <property type="match status" value="1"/>
</dbReference>
<dbReference type="Proteomes" id="UP000053599">
    <property type="component" value="Unassembled WGS sequence"/>
</dbReference>
<organism evidence="3 4">
    <name type="scientific">Exophiala sideris</name>
    <dbReference type="NCBI Taxonomy" id="1016849"/>
    <lineage>
        <taxon>Eukaryota</taxon>
        <taxon>Fungi</taxon>
        <taxon>Dikarya</taxon>
        <taxon>Ascomycota</taxon>
        <taxon>Pezizomycotina</taxon>
        <taxon>Eurotiomycetes</taxon>
        <taxon>Chaetothyriomycetidae</taxon>
        <taxon>Chaetothyriales</taxon>
        <taxon>Herpotrichiellaceae</taxon>
        <taxon>Exophiala</taxon>
    </lineage>
</organism>
<feature type="domain" description="BD-FAE-like" evidence="2">
    <location>
        <begin position="104"/>
        <end position="214"/>
    </location>
</feature>
<dbReference type="EMBL" id="KN846954">
    <property type="protein sequence ID" value="KIV76996.1"/>
    <property type="molecule type" value="Genomic_DNA"/>
</dbReference>
<dbReference type="HOGENOM" id="CLU_021214_1_0_1"/>
<gene>
    <name evidence="3" type="ORF">PV11_08838</name>
</gene>
<evidence type="ECO:0000313" key="3">
    <source>
        <dbReference type="EMBL" id="KIV76996.1"/>
    </source>
</evidence>
<accession>A0A0D1WPK1</accession>
<protein>
    <recommendedName>
        <fullName evidence="2">BD-FAE-like domain-containing protein</fullName>
    </recommendedName>
</protein>
<name>A0A0D1WPK1_9EURO</name>
<feature type="compositionally biased region" description="Polar residues" evidence="1">
    <location>
        <begin position="423"/>
        <end position="449"/>
    </location>
</feature>
<proteinExistence type="predicted"/>
<evidence type="ECO:0000313" key="4">
    <source>
        <dbReference type="Proteomes" id="UP000053599"/>
    </source>
</evidence>
<dbReference type="SUPFAM" id="SSF53474">
    <property type="entry name" value="alpha/beta-Hydrolases"/>
    <property type="match status" value="1"/>
</dbReference>
<feature type="compositionally biased region" description="Low complexity" evidence="1">
    <location>
        <begin position="331"/>
        <end position="340"/>
    </location>
</feature>
<evidence type="ECO:0000256" key="1">
    <source>
        <dbReference type="SAM" id="MobiDB-lite"/>
    </source>
</evidence>
<dbReference type="InterPro" id="IPR029058">
    <property type="entry name" value="AB_hydrolase_fold"/>
</dbReference>
<reference evidence="3 4" key="1">
    <citation type="submission" date="2015-01" db="EMBL/GenBank/DDBJ databases">
        <title>The Genome Sequence of Exophiala sideris CBS121828.</title>
        <authorList>
            <consortium name="The Broad Institute Genomics Platform"/>
            <person name="Cuomo C."/>
            <person name="de Hoog S."/>
            <person name="Gorbushina A."/>
            <person name="Stielow B."/>
            <person name="Teixiera M."/>
            <person name="Abouelleil A."/>
            <person name="Chapman S.B."/>
            <person name="Priest M."/>
            <person name="Young S.K."/>
            <person name="Wortman J."/>
            <person name="Nusbaum C."/>
            <person name="Birren B."/>
        </authorList>
    </citation>
    <scope>NUCLEOTIDE SEQUENCE [LARGE SCALE GENOMIC DNA]</scope>
    <source>
        <strain evidence="3 4">CBS 121828</strain>
    </source>
</reference>